<accession>A0ABN2W4B3</accession>
<organism evidence="2 3">
    <name type="scientific">Aeromicrobium halocynthiae</name>
    <dbReference type="NCBI Taxonomy" id="560557"/>
    <lineage>
        <taxon>Bacteria</taxon>
        <taxon>Bacillati</taxon>
        <taxon>Actinomycetota</taxon>
        <taxon>Actinomycetes</taxon>
        <taxon>Propionibacteriales</taxon>
        <taxon>Nocardioidaceae</taxon>
        <taxon>Aeromicrobium</taxon>
    </lineage>
</organism>
<feature type="transmembrane region" description="Helical" evidence="1">
    <location>
        <begin position="12"/>
        <end position="33"/>
    </location>
</feature>
<dbReference type="Pfam" id="PF09852">
    <property type="entry name" value="DUF2079"/>
    <property type="match status" value="1"/>
</dbReference>
<keyword evidence="1" id="KW-0472">Membrane</keyword>
<protein>
    <submittedName>
        <fullName evidence="2">DUF2079 domain-containing protein</fullName>
    </submittedName>
</protein>
<feature type="transmembrane region" description="Helical" evidence="1">
    <location>
        <begin position="324"/>
        <end position="342"/>
    </location>
</feature>
<gene>
    <name evidence="2" type="ORF">GCM10009821_25330</name>
</gene>
<comment type="caution">
    <text evidence="2">The sequence shown here is derived from an EMBL/GenBank/DDBJ whole genome shotgun (WGS) entry which is preliminary data.</text>
</comment>
<evidence type="ECO:0000313" key="2">
    <source>
        <dbReference type="EMBL" id="GAA2083221.1"/>
    </source>
</evidence>
<proteinExistence type="predicted"/>
<dbReference type="Proteomes" id="UP001501480">
    <property type="component" value="Unassembled WGS sequence"/>
</dbReference>
<feature type="transmembrane region" description="Helical" evidence="1">
    <location>
        <begin position="257"/>
        <end position="278"/>
    </location>
</feature>
<keyword evidence="1" id="KW-0812">Transmembrane</keyword>
<dbReference type="EMBL" id="BAAAPY010000010">
    <property type="protein sequence ID" value="GAA2083221.1"/>
    <property type="molecule type" value="Genomic_DNA"/>
</dbReference>
<feature type="transmembrane region" description="Helical" evidence="1">
    <location>
        <begin position="124"/>
        <end position="143"/>
    </location>
</feature>
<dbReference type="InterPro" id="IPR018650">
    <property type="entry name" value="STSV1_Orf64"/>
</dbReference>
<keyword evidence="1" id="KW-1133">Transmembrane helix</keyword>
<sequence length="461" mass="49113">MSTSTLTQRRTGWAVAGAWALACAVLYTTLAVLRHRRLVPTSWDNAIFEQALRGYADLGWPIVDIKGPGFNLLGDHFHPIIAVLAPVYRLAPAAETLLVAQAVLLAWSVLVITALAVRHLGTRFGTAMGVAYGLSFGLVNAVAAQFHEVAFAAPLLALAGSAYVERRWRAVVLWTVPLLLVKEDLGLTVAVVGLVLWSVGERRRGLVLGAVGVLTTALVVLVVLPSFNPAGAYDYTGNVGGDAGVAITFFTDVERKLLTVLLTFAVTGLAALFSRWALLVLPTFAWRFVGDVEFYWGIEWHYSLVLMPIVFVAAIDAMRRQPGLRWASVPALVVTVVLLVGGPVGELLRGDLWGEGPREAAAARVIAQIPDDASVVTDIGLITHLGTERQVYWLGTVGDADPDHVLLDRAGGYGSPEDILAYATSTFGGAWELVADDAGFQLAARSEAINLARVAPGPGPG</sequence>
<feature type="transmembrane region" description="Helical" evidence="1">
    <location>
        <begin position="171"/>
        <end position="199"/>
    </location>
</feature>
<feature type="transmembrane region" description="Helical" evidence="1">
    <location>
        <begin position="205"/>
        <end position="224"/>
    </location>
</feature>
<evidence type="ECO:0000313" key="3">
    <source>
        <dbReference type="Proteomes" id="UP001501480"/>
    </source>
</evidence>
<feature type="transmembrane region" description="Helical" evidence="1">
    <location>
        <begin position="298"/>
        <end position="317"/>
    </location>
</feature>
<reference evidence="2 3" key="1">
    <citation type="journal article" date="2019" name="Int. J. Syst. Evol. Microbiol.">
        <title>The Global Catalogue of Microorganisms (GCM) 10K type strain sequencing project: providing services to taxonomists for standard genome sequencing and annotation.</title>
        <authorList>
            <consortium name="The Broad Institute Genomics Platform"/>
            <consortium name="The Broad Institute Genome Sequencing Center for Infectious Disease"/>
            <person name="Wu L."/>
            <person name="Ma J."/>
        </authorList>
    </citation>
    <scope>NUCLEOTIDE SEQUENCE [LARGE SCALE GENOMIC DNA]</scope>
    <source>
        <strain evidence="2 3">JCM 15749</strain>
    </source>
</reference>
<feature type="transmembrane region" description="Helical" evidence="1">
    <location>
        <begin position="98"/>
        <end position="117"/>
    </location>
</feature>
<name>A0ABN2W4B3_9ACTN</name>
<keyword evidence="3" id="KW-1185">Reference proteome</keyword>
<dbReference type="RefSeq" id="WP_344329320.1">
    <property type="nucleotide sequence ID" value="NZ_BAAAPY010000010.1"/>
</dbReference>
<evidence type="ECO:0000256" key="1">
    <source>
        <dbReference type="SAM" id="Phobius"/>
    </source>
</evidence>